<evidence type="ECO:0000313" key="8">
    <source>
        <dbReference type="Proteomes" id="UP000019141"/>
    </source>
</evidence>
<dbReference type="Gene3D" id="3.40.50.300">
    <property type="entry name" value="P-loop containing nucleotide triphosphate hydrolases"/>
    <property type="match status" value="1"/>
</dbReference>
<dbReference type="Pfam" id="PF12799">
    <property type="entry name" value="LRR_4"/>
    <property type="match status" value="3"/>
</dbReference>
<sequence>MPETLTWLHLSDLHACKPRTGWDAKRVTDTLCADLKRMQARHGLRPDMIFFTGDAAYGQIGKSRGEAIMDQFREAHDFLTAVREAFHPTIDQRNVFLVPGNHDVNRDRITSFETLWLDQPHTLDDITRVVQQAGGDWQRLLSRLDDYAHFLASHGYDHLLTSREHLIYADAREVGGLRVGIAGFNSAWSSRGAGRAEMGRLWMAGRFQLETLRQKMPPHDFAIALVHHPSNWLVPEENPRFGRELARDFPFVLHGHEHQEFVQPDATTGHTVISAGACHEWSESKNNGYNVVRLDLESASGEVWLREYESMGGGWRPRVITGRTDDLGRWELGHLSPWLGPLTRSRSDKREPRSPGIAESADDESGSATDEVDADPAIDYETRYRKSVADRLDYIQLFGIDVPKESKEYSLTVAYVSLNLSDEDEEDLEAETDDEQDDTGPIILPAEEVFDGLRPSAGRLLIRGAAGCGKTTLLRWAAVQAGKAGVKGSVRSDADDWRSRMPFIIRLRDCPDGHLPRPNAFPLLLAKELPDPPADWIDEVLQGGRGLVMLDGADEVPPRVRGEMFREIRQLIQTYPDNYYVVTTRPEAVERREFRELGFVSARVQPMAPHDRDTFIDRWHEAMEARLRNWNEPADLRPLAKRLKRRLAETPAIARLTINPLLCAAVCALHRERHENLPETPVELCDKLCEMLLYRRDKERPGLDAQKNIDAAYAHLDFRIRKGLLSKLAHHMVMSGVSAIDEGEADEQIAEALQRYHLTDVNSADVRRALVERSGLLQESSEQRIEFLHNTLKEFLAAERFVNMGDFQIMAEHAHEPSWQPVILFAVALPRDGSSFATDLVRAIREQTPLDAPPKGRSKQAREHAANLRARQFFFFRCFTNAYQLDDPDIAMAYEKISAHLLPPQTMMDAEALAACGEAMIPHLANRDGLRANERAACVRALGLIGGVRARSRLEAYFNDTTETVNRELMHLVDDALTMPYVIQYIQRLGKVPFGIRRKVTDLAPLATLTNLTSLDLGSTKVNDVSPLAALINLTSLDLGSTNVRDVSPLAALINLKSLDLGSTKVNDVSPLAALTNLTSLILGFTNVSDVSPLAALTNLTLLELWNTNVSDVSPLAALTNLTSLILGFTNVSDVSPLAALTNLTSLILWNTNVSDVSPLAALINLTSLHLHNTRPSGIDKFKAAVPNCRVYGP</sequence>
<evidence type="ECO:0000256" key="1">
    <source>
        <dbReference type="ARBA" id="ARBA00022614"/>
    </source>
</evidence>
<dbReference type="PATRIC" id="fig|1429438.4.peg.3202"/>
<keyword evidence="1" id="KW-0433">Leucine-rich repeat</keyword>
<dbReference type="InterPro" id="IPR027417">
    <property type="entry name" value="P-loop_NTPase"/>
</dbReference>
<dbReference type="Gene3D" id="3.80.10.10">
    <property type="entry name" value="Ribonuclease Inhibitor"/>
    <property type="match status" value="1"/>
</dbReference>
<dbReference type="Proteomes" id="UP000019141">
    <property type="component" value="Unassembled WGS sequence"/>
</dbReference>
<dbReference type="InterPro" id="IPR007111">
    <property type="entry name" value="NACHT_NTPase"/>
</dbReference>
<gene>
    <name evidence="7" type="ORF">ETSY1_16225</name>
</gene>
<dbReference type="GO" id="GO:0016787">
    <property type="term" value="F:hydrolase activity"/>
    <property type="evidence" value="ECO:0007669"/>
    <property type="project" value="InterPro"/>
</dbReference>
<dbReference type="InterPro" id="IPR029052">
    <property type="entry name" value="Metallo-depent_PP-like"/>
</dbReference>
<evidence type="ECO:0000259" key="6">
    <source>
        <dbReference type="PROSITE" id="PS50837"/>
    </source>
</evidence>
<dbReference type="InterPro" id="IPR004843">
    <property type="entry name" value="Calcineurin-like_PHP"/>
</dbReference>
<dbReference type="HOGENOM" id="CLU_271456_0_0_7"/>
<evidence type="ECO:0000256" key="5">
    <source>
        <dbReference type="SAM" id="MobiDB-lite"/>
    </source>
</evidence>
<dbReference type="InterPro" id="IPR025875">
    <property type="entry name" value="Leu-rich_rpt_4"/>
</dbReference>
<dbReference type="Gene3D" id="3.60.21.10">
    <property type="match status" value="1"/>
</dbReference>
<dbReference type="PROSITE" id="PS50837">
    <property type="entry name" value="NACHT"/>
    <property type="match status" value="1"/>
</dbReference>
<keyword evidence="4" id="KW-0067">ATP-binding</keyword>
<feature type="compositionally biased region" description="Acidic residues" evidence="5">
    <location>
        <begin position="360"/>
        <end position="376"/>
    </location>
</feature>
<accession>W4LM71</accession>
<protein>
    <recommendedName>
        <fullName evidence="6">NACHT domain-containing protein</fullName>
    </recommendedName>
</protein>
<dbReference type="PANTHER" id="PTHR46844">
    <property type="entry name" value="SLR5058 PROTEIN"/>
    <property type="match status" value="1"/>
</dbReference>
<feature type="domain" description="NACHT" evidence="6">
    <location>
        <begin position="458"/>
        <end position="803"/>
    </location>
</feature>
<evidence type="ECO:0000256" key="4">
    <source>
        <dbReference type="ARBA" id="ARBA00022840"/>
    </source>
</evidence>
<dbReference type="AlphaFoldDB" id="W4LM71"/>
<evidence type="ECO:0000256" key="3">
    <source>
        <dbReference type="ARBA" id="ARBA00022741"/>
    </source>
</evidence>
<dbReference type="SUPFAM" id="SSF56300">
    <property type="entry name" value="Metallo-dependent phosphatases"/>
    <property type="match status" value="1"/>
</dbReference>
<name>W4LM71_ENTF1</name>
<organism evidence="7 8">
    <name type="scientific">Entotheonella factor</name>
    <dbReference type="NCBI Taxonomy" id="1429438"/>
    <lineage>
        <taxon>Bacteria</taxon>
        <taxon>Pseudomonadati</taxon>
        <taxon>Nitrospinota/Tectimicrobiota group</taxon>
        <taxon>Candidatus Tectimicrobiota</taxon>
        <taxon>Candidatus Entotheonellia</taxon>
        <taxon>Candidatus Entotheonellales</taxon>
        <taxon>Candidatus Entotheonellaceae</taxon>
        <taxon>Candidatus Entotheonella</taxon>
    </lineage>
</organism>
<keyword evidence="8" id="KW-1185">Reference proteome</keyword>
<keyword evidence="3" id="KW-0547">Nucleotide-binding</keyword>
<dbReference type="Pfam" id="PF05729">
    <property type="entry name" value="NACHT"/>
    <property type="match status" value="1"/>
</dbReference>
<dbReference type="GO" id="GO:0005524">
    <property type="term" value="F:ATP binding"/>
    <property type="evidence" value="ECO:0007669"/>
    <property type="project" value="UniProtKB-KW"/>
</dbReference>
<proteinExistence type="predicted"/>
<evidence type="ECO:0000256" key="2">
    <source>
        <dbReference type="ARBA" id="ARBA00022737"/>
    </source>
</evidence>
<dbReference type="InterPro" id="IPR032675">
    <property type="entry name" value="LRR_dom_sf"/>
</dbReference>
<keyword evidence="2" id="KW-0677">Repeat</keyword>
<dbReference type="SUPFAM" id="SSF52540">
    <property type="entry name" value="P-loop containing nucleoside triphosphate hydrolases"/>
    <property type="match status" value="1"/>
</dbReference>
<dbReference type="Pfam" id="PF00149">
    <property type="entry name" value="Metallophos"/>
    <property type="match status" value="1"/>
</dbReference>
<evidence type="ECO:0000313" key="7">
    <source>
        <dbReference type="EMBL" id="ETW99077.1"/>
    </source>
</evidence>
<comment type="caution">
    <text evidence="7">The sequence shown here is derived from an EMBL/GenBank/DDBJ whole genome shotgun (WGS) entry which is preliminary data.</text>
</comment>
<dbReference type="PANTHER" id="PTHR46844:SF1">
    <property type="entry name" value="SLR5058 PROTEIN"/>
    <property type="match status" value="1"/>
</dbReference>
<dbReference type="EMBL" id="AZHW01000485">
    <property type="protein sequence ID" value="ETW99077.1"/>
    <property type="molecule type" value="Genomic_DNA"/>
</dbReference>
<feature type="region of interest" description="Disordered" evidence="5">
    <location>
        <begin position="341"/>
        <end position="376"/>
    </location>
</feature>
<dbReference type="SUPFAM" id="SSF52058">
    <property type="entry name" value="L domain-like"/>
    <property type="match status" value="1"/>
</dbReference>
<reference evidence="7 8" key="1">
    <citation type="journal article" date="2014" name="Nature">
        <title>An environmental bacterial taxon with a large and distinct metabolic repertoire.</title>
        <authorList>
            <person name="Wilson M.C."/>
            <person name="Mori T."/>
            <person name="Ruckert C."/>
            <person name="Uria A.R."/>
            <person name="Helf M.J."/>
            <person name="Takada K."/>
            <person name="Gernert C."/>
            <person name="Steffens U.A."/>
            <person name="Heycke N."/>
            <person name="Schmitt S."/>
            <person name="Rinke C."/>
            <person name="Helfrich E.J."/>
            <person name="Brachmann A.O."/>
            <person name="Gurgui C."/>
            <person name="Wakimoto T."/>
            <person name="Kracht M."/>
            <person name="Crusemann M."/>
            <person name="Hentschel U."/>
            <person name="Abe I."/>
            <person name="Matsunaga S."/>
            <person name="Kalinowski J."/>
            <person name="Takeyama H."/>
            <person name="Piel J."/>
        </authorList>
    </citation>
    <scope>NUCLEOTIDE SEQUENCE [LARGE SCALE GENOMIC DNA]</scope>
    <source>
        <strain evidence="8">TSY1</strain>
    </source>
</reference>